<accession>A0A517SQN8</accession>
<reference evidence="2 3" key="1">
    <citation type="submission" date="2019-02" db="EMBL/GenBank/DDBJ databases">
        <title>Deep-cultivation of Planctomycetes and their phenomic and genomic characterization uncovers novel biology.</title>
        <authorList>
            <person name="Wiegand S."/>
            <person name="Jogler M."/>
            <person name="Boedeker C."/>
            <person name="Pinto D."/>
            <person name="Vollmers J."/>
            <person name="Rivas-Marin E."/>
            <person name="Kohn T."/>
            <person name="Peeters S.H."/>
            <person name="Heuer A."/>
            <person name="Rast P."/>
            <person name="Oberbeckmann S."/>
            <person name="Bunk B."/>
            <person name="Jeske O."/>
            <person name="Meyerdierks A."/>
            <person name="Storesund J.E."/>
            <person name="Kallscheuer N."/>
            <person name="Luecker S."/>
            <person name="Lage O.M."/>
            <person name="Pohl T."/>
            <person name="Merkel B.J."/>
            <person name="Hornburger P."/>
            <person name="Mueller R.-W."/>
            <person name="Bruemmer F."/>
            <person name="Labrenz M."/>
            <person name="Spormann A.M."/>
            <person name="Op den Camp H."/>
            <person name="Overmann J."/>
            <person name="Amann R."/>
            <person name="Jetten M.S.M."/>
            <person name="Mascher T."/>
            <person name="Medema M.H."/>
            <person name="Devos D.P."/>
            <person name="Kaster A.-K."/>
            <person name="Ovreas L."/>
            <person name="Rohde M."/>
            <person name="Galperin M.Y."/>
            <person name="Jogler C."/>
        </authorList>
    </citation>
    <scope>NUCLEOTIDE SEQUENCE [LARGE SCALE GENOMIC DNA]</scope>
    <source>
        <strain evidence="2 3">SV_7m_r</strain>
    </source>
</reference>
<dbReference type="EMBL" id="CP036272">
    <property type="protein sequence ID" value="QDT58444.1"/>
    <property type="molecule type" value="Genomic_DNA"/>
</dbReference>
<sequence length="1193" mass="133747">MSSRQEKSLFNENLSLLTSAADLQRAVGWDKTKSSSEAERDNLKSYLALQLAAAGLLNPEDNSADGIATSMSEFSMGILGSIKEKSRLLSSYRAPIDSRIEGFLQRYFGDLLDGQEPLRLPSNSLTLDRHGMARELSVPANGDHFQNELVDSYRSTNGILNNPRADRRTTAGTFHVVQDGLPIPGDKRAVPRNVFVNMFRAAMSPPDELTLLPYTSDLERPAHTWVSLMLRPLVCPAVPGVCEARTMETRFFVPGCLVSNLDFVESIFGNAGDPLIPQNDAGIDPVSWTGHTGCVILAPHLTQLTKKELGLPHRDQATERQIADDMSWTDESEKYNSGSAFKLTCRNRDGVVVTLIADNYYGYCKKEVKTQISYACNMMGKTEEEHAGGALAFASYSLGEEFQVNSRRYNGRTFADVARDYSEFVEPQPEGYGIDKNDPSIIYIPENAKATLAERCIKWETAEGEHRIPLSPEQIYIAPSGYKIQLRKHPNAPSWRLVGTVGEGVFCHKPCTVSGGGKSEISKSLRDYMLYGPIFIGDRDQDFGKLDEIFGKDYSTRWSAQYQGRTDYSDYVSRSVLDPRRSLGSVIKLLSPSPEYNNEYNEWLAEIPENVYSMVLIIKRFTSNDQQTDWRKRFGVDIVNGSPGHELKIGDRRLVGTYLRVGLDDSRWRTFKLRQDFIAAAKVQREDDISVSTVVPADQVSNVGDVPGTPTSFKFIENCEYRLFQRPDDAIHRGLDKQTEWDLSRPANFISNFQPLDKEDVKEIVQDAIEFDKFTGPMSELLRKSYASGDSYVVCTSNPRIVDGKQTKNPRYLQDRPDMVFARDTYVARRGVQFYRGLKGDEPIHMPVGAVLGGRRNNPPDKETGIRSLAVYSPIHYQELPELVMDYLCSLTGKSPSTTGAGSEGALTKGPFNALMPATDLNNMIVSMILTGLGGFSTAAGHIGPRFEVGHDISLLVPEIWCRLTAEERTPQHMIENGMLEKVEDFEYKGQIIPANRLGYRITKRFVRTYMARVFDTPSKAFSDEILRPESQDMESYADGILHIAEAQRGVAQRYLEDGGYELCCPPLKAIVSILATGTYEGKTIDDPTVRELFTLENMLQTDWYKRRLDEQQHRDIQHWKAFVQRIEEAITQRQADSTGEDGQLEQRLRYAQDQLAIAESPEYLKSLVGTLGADPMRVSVDDPSLVDRLAGV</sequence>
<evidence type="ECO:0000313" key="3">
    <source>
        <dbReference type="Proteomes" id="UP000315003"/>
    </source>
</evidence>
<gene>
    <name evidence="2" type="ORF">SV7mr_09370</name>
</gene>
<evidence type="ECO:0000259" key="1">
    <source>
        <dbReference type="Pfam" id="PF26300"/>
    </source>
</evidence>
<proteinExistence type="predicted"/>
<dbReference type="Pfam" id="PF26300">
    <property type="entry name" value="PEPCK_PPi_lobe_2"/>
    <property type="match status" value="1"/>
</dbReference>
<name>A0A517SQN8_9BACT</name>
<evidence type="ECO:0000313" key="2">
    <source>
        <dbReference type="EMBL" id="QDT58444.1"/>
    </source>
</evidence>
<organism evidence="2 3">
    <name type="scientific">Stieleria bergensis</name>
    <dbReference type="NCBI Taxonomy" id="2528025"/>
    <lineage>
        <taxon>Bacteria</taxon>
        <taxon>Pseudomonadati</taxon>
        <taxon>Planctomycetota</taxon>
        <taxon>Planctomycetia</taxon>
        <taxon>Pirellulales</taxon>
        <taxon>Pirellulaceae</taxon>
        <taxon>Stieleria</taxon>
    </lineage>
</organism>
<dbReference type="Proteomes" id="UP000315003">
    <property type="component" value="Chromosome"/>
</dbReference>
<keyword evidence="3" id="KW-1185">Reference proteome</keyword>
<feature type="domain" description="PPi-type phosphoenolpyruvate carboxykinase lobe 2" evidence="1">
    <location>
        <begin position="537"/>
        <end position="649"/>
    </location>
</feature>
<dbReference type="AlphaFoldDB" id="A0A517SQN8"/>
<dbReference type="RefSeq" id="WP_145269608.1">
    <property type="nucleotide sequence ID" value="NZ_CP036272.1"/>
</dbReference>
<protein>
    <recommendedName>
        <fullName evidence="1">PPi-type phosphoenolpyruvate carboxykinase lobe 2 domain-containing protein</fullName>
    </recommendedName>
</protein>
<dbReference type="InterPro" id="IPR058710">
    <property type="entry name" value="PEPCK_lobe_2"/>
</dbReference>
<dbReference type="OrthoDB" id="366044at2"/>